<proteinExistence type="predicted"/>
<feature type="domain" description="RNase H type-1" evidence="1">
    <location>
        <begin position="4"/>
        <end position="69"/>
    </location>
</feature>
<protein>
    <recommendedName>
        <fullName evidence="1">RNase H type-1 domain-containing protein</fullName>
    </recommendedName>
</protein>
<dbReference type="Pfam" id="PF13456">
    <property type="entry name" value="RVT_3"/>
    <property type="match status" value="1"/>
</dbReference>
<organism evidence="2 3">
    <name type="scientific">Gossypium davidsonii</name>
    <name type="common">Davidson's cotton</name>
    <name type="synonym">Gossypium klotzschianum subsp. davidsonii</name>
    <dbReference type="NCBI Taxonomy" id="34287"/>
    <lineage>
        <taxon>Eukaryota</taxon>
        <taxon>Viridiplantae</taxon>
        <taxon>Streptophyta</taxon>
        <taxon>Embryophyta</taxon>
        <taxon>Tracheophyta</taxon>
        <taxon>Spermatophyta</taxon>
        <taxon>Magnoliopsida</taxon>
        <taxon>eudicotyledons</taxon>
        <taxon>Gunneridae</taxon>
        <taxon>Pentapetalae</taxon>
        <taxon>rosids</taxon>
        <taxon>malvids</taxon>
        <taxon>Malvales</taxon>
        <taxon>Malvaceae</taxon>
        <taxon>Malvoideae</taxon>
        <taxon>Gossypium</taxon>
    </lineage>
</organism>
<name>A0A7J8SW45_GOSDV</name>
<evidence type="ECO:0000313" key="3">
    <source>
        <dbReference type="Proteomes" id="UP000593561"/>
    </source>
</evidence>
<dbReference type="InterPro" id="IPR002156">
    <property type="entry name" value="RNaseH_domain"/>
</dbReference>
<evidence type="ECO:0000313" key="2">
    <source>
        <dbReference type="EMBL" id="MBA0630163.1"/>
    </source>
</evidence>
<dbReference type="EMBL" id="JABFAC010000012">
    <property type="protein sequence ID" value="MBA0630163.1"/>
    <property type="molecule type" value="Genomic_DNA"/>
</dbReference>
<reference evidence="2 3" key="1">
    <citation type="journal article" date="2019" name="Genome Biol. Evol.">
        <title>Insights into the evolution of the New World diploid cottons (Gossypium, subgenus Houzingenia) based on genome sequencing.</title>
        <authorList>
            <person name="Grover C.E."/>
            <person name="Arick M.A. 2nd"/>
            <person name="Thrash A."/>
            <person name="Conover J.L."/>
            <person name="Sanders W.S."/>
            <person name="Peterson D.G."/>
            <person name="Frelichowski J.E."/>
            <person name="Scheffler J.A."/>
            <person name="Scheffler B.E."/>
            <person name="Wendel J.F."/>
        </authorList>
    </citation>
    <scope>NUCLEOTIDE SEQUENCE [LARGE SCALE GENOMIC DNA]</scope>
    <source>
        <strain evidence="2">27</strain>
        <tissue evidence="2">Leaf</tissue>
    </source>
</reference>
<dbReference type="Proteomes" id="UP000593561">
    <property type="component" value="Unassembled WGS sequence"/>
</dbReference>
<comment type="caution">
    <text evidence="2">The sequence shown here is derived from an EMBL/GenBank/DDBJ whole genome shotgun (WGS) entry which is preliminary data.</text>
</comment>
<sequence>MLLRDRGLNRILIHTDNLEVIHSLQTRNSDFSISTLVRHIHQSLKDNEHYVVSHVSREVNQVANWITKMVHNGSEGINVIAEAPNLIDDDKSKGLFEL</sequence>
<dbReference type="InterPro" id="IPR036397">
    <property type="entry name" value="RNaseH_sf"/>
</dbReference>
<keyword evidence="3" id="KW-1185">Reference proteome</keyword>
<dbReference type="PANTHER" id="PTHR47723">
    <property type="entry name" value="OS05G0353850 PROTEIN"/>
    <property type="match status" value="1"/>
</dbReference>
<accession>A0A7J8SW45</accession>
<dbReference type="GO" id="GO:0003676">
    <property type="term" value="F:nucleic acid binding"/>
    <property type="evidence" value="ECO:0007669"/>
    <property type="project" value="InterPro"/>
</dbReference>
<dbReference type="PANTHER" id="PTHR47723:SF19">
    <property type="entry name" value="POLYNUCLEOTIDYL TRANSFERASE, RIBONUCLEASE H-LIKE SUPERFAMILY PROTEIN"/>
    <property type="match status" value="1"/>
</dbReference>
<gene>
    <name evidence="2" type="ORF">Godav_002290</name>
</gene>
<evidence type="ECO:0000259" key="1">
    <source>
        <dbReference type="Pfam" id="PF13456"/>
    </source>
</evidence>
<dbReference type="GO" id="GO:0004523">
    <property type="term" value="F:RNA-DNA hybrid ribonuclease activity"/>
    <property type="evidence" value="ECO:0007669"/>
    <property type="project" value="InterPro"/>
</dbReference>
<dbReference type="AlphaFoldDB" id="A0A7J8SW45"/>
<dbReference type="Gene3D" id="3.30.420.10">
    <property type="entry name" value="Ribonuclease H-like superfamily/Ribonuclease H"/>
    <property type="match status" value="1"/>
</dbReference>
<dbReference type="InterPro" id="IPR053151">
    <property type="entry name" value="RNase_H-like"/>
</dbReference>
<feature type="non-terminal residue" evidence="2">
    <location>
        <position position="98"/>
    </location>
</feature>